<accession>A0AAE4G826</accession>
<organism evidence="1">
    <name type="scientific">Herbaspirillum huttiense subsp. nephrolepidis</name>
    <dbReference type="NCBI Taxonomy" id="3075126"/>
    <lineage>
        <taxon>Bacteria</taxon>
        <taxon>Pseudomonadati</taxon>
        <taxon>Pseudomonadota</taxon>
        <taxon>Betaproteobacteria</taxon>
        <taxon>Burkholderiales</taxon>
        <taxon>Oxalobacteraceae</taxon>
        <taxon>Herbaspirillum</taxon>
    </lineage>
</organism>
<sequence length="107" mass="12071">MTTKRKTSATQRDFEAEALVQGKDYDIQVSQDKGTVWIHAADGSCIGRFSKRAGLDVHKSASVVMEGGTECLYCTHRPAGKDDWETFCEQVMFHHRVPVPLDLLEWN</sequence>
<gene>
    <name evidence="1" type="ORF">RJN63_12055</name>
</gene>
<dbReference type="AlphaFoldDB" id="A0AAE4G826"/>
<name>A0AAE4G826_9BURK</name>
<dbReference type="RefSeq" id="WP_284077034.1">
    <property type="nucleotide sequence ID" value="NZ_JAVLSM010000007.1"/>
</dbReference>
<protein>
    <submittedName>
        <fullName evidence="1">Uncharacterized protein</fullName>
    </submittedName>
</protein>
<evidence type="ECO:0000313" key="1">
    <source>
        <dbReference type="EMBL" id="MDT0337567.1"/>
    </source>
</evidence>
<dbReference type="EMBL" id="JAVRAA010000005">
    <property type="protein sequence ID" value="MDT0337567.1"/>
    <property type="molecule type" value="Genomic_DNA"/>
</dbReference>
<comment type="caution">
    <text evidence="1">The sequence shown here is derived from an EMBL/GenBank/DDBJ whole genome shotgun (WGS) entry which is preliminary data.</text>
</comment>
<reference evidence="1" key="1">
    <citation type="submission" date="2023-02" db="EMBL/GenBank/DDBJ databases">
        <title>Description of Herbaspirillum huttiense subsp. nephrolepsisexaltata and Herbaspirillum huttiense subsp. lycopersicon.</title>
        <authorList>
            <person name="Poudel M."/>
            <person name="Sharma A."/>
            <person name="Goss E."/>
            <person name="Tapia J.H."/>
            <person name="Harmon C.M."/>
            <person name="Jones J.B."/>
        </authorList>
    </citation>
    <scope>NUCLEOTIDE SEQUENCE</scope>
    <source>
        <strain evidence="1">NC40101</strain>
    </source>
</reference>
<proteinExistence type="predicted"/>